<dbReference type="AlphaFoldDB" id="F2DYI8"/>
<protein>
    <recommendedName>
        <fullName evidence="4">Annexin</fullName>
    </recommendedName>
</protein>
<dbReference type="PANTHER" id="PTHR10502:SF102">
    <property type="entry name" value="ANNEXIN B11"/>
    <property type="match status" value="1"/>
</dbReference>
<evidence type="ECO:0000256" key="3">
    <source>
        <dbReference type="ARBA" id="ARBA00023216"/>
    </source>
</evidence>
<dbReference type="PROSITE" id="PS51897">
    <property type="entry name" value="ANNEXIN_2"/>
    <property type="match status" value="2"/>
</dbReference>
<dbReference type="GO" id="GO:0006950">
    <property type="term" value="P:response to stress"/>
    <property type="evidence" value="ECO:0007669"/>
    <property type="project" value="UniProtKB-ARBA"/>
</dbReference>
<dbReference type="PROSITE" id="PS00223">
    <property type="entry name" value="ANNEXIN_1"/>
    <property type="match status" value="1"/>
</dbReference>
<dbReference type="InterPro" id="IPR018502">
    <property type="entry name" value="Annexin_repeat"/>
</dbReference>
<dbReference type="SMART" id="SM00335">
    <property type="entry name" value="ANX"/>
    <property type="match status" value="2"/>
</dbReference>
<comment type="domain">
    <text evidence="4">A pair of annexin repeats may form one binding site for calcium and phospholipid.</text>
</comment>
<dbReference type="PANTHER" id="PTHR10502">
    <property type="entry name" value="ANNEXIN"/>
    <property type="match status" value="1"/>
</dbReference>
<dbReference type="GO" id="GO:0005544">
    <property type="term" value="F:calcium-dependent phospholipid binding"/>
    <property type="evidence" value="ECO:0007669"/>
    <property type="project" value="UniProtKB-KW"/>
</dbReference>
<evidence type="ECO:0000256" key="4">
    <source>
        <dbReference type="RuleBase" id="RU003540"/>
    </source>
</evidence>
<proteinExistence type="evidence at transcript level"/>
<sequence>MMNVRAREDAEILYKSISTTYFGTDQKALLNLVGRRSNQHMQLVRDEFEKLYGKDLVKEIENNVSFKFKKLLVGLIKSYPEYRGEEVYDSLKGLITDKWALVDFIIGNDPRSVEEFKQFFRQKYGTSLSDLIAQEVSGDFREVLLLALEARRGVGVEEDLVGATCWTCSGSPRAT</sequence>
<evidence type="ECO:0000313" key="5">
    <source>
        <dbReference type="EMBL" id="BAK00160.1"/>
    </source>
</evidence>
<evidence type="ECO:0000256" key="2">
    <source>
        <dbReference type="ARBA" id="ARBA00022737"/>
    </source>
</evidence>
<dbReference type="EMBL" id="AK368957">
    <property type="protein sequence ID" value="BAK00160.1"/>
    <property type="molecule type" value="mRNA"/>
</dbReference>
<keyword evidence="4" id="KW-0106">Calcium</keyword>
<reference evidence="5" key="1">
    <citation type="journal article" date="2011" name="Plant Physiol.">
        <title>Comprehensive sequence analysis of 24,783 barley full-length cDNAs derived from 12 clone libraries.</title>
        <authorList>
            <person name="Matsumoto T."/>
            <person name="Tanaka T."/>
            <person name="Sakai H."/>
            <person name="Amano N."/>
            <person name="Kanamori H."/>
            <person name="Kurita K."/>
            <person name="Kikuta A."/>
            <person name="Kamiya K."/>
            <person name="Yamamoto M."/>
            <person name="Ikawa H."/>
            <person name="Fujii N."/>
            <person name="Hori K."/>
            <person name="Itoh T."/>
            <person name="Sato K."/>
        </authorList>
    </citation>
    <scope>NUCLEOTIDE SEQUENCE</scope>
    <source>
        <tissue evidence="5">Shoot and root</tissue>
    </source>
</reference>
<dbReference type="GO" id="GO:0005509">
    <property type="term" value="F:calcium ion binding"/>
    <property type="evidence" value="ECO:0007669"/>
    <property type="project" value="InterPro"/>
</dbReference>
<dbReference type="InterPro" id="IPR018252">
    <property type="entry name" value="Annexin_repeat_CS"/>
</dbReference>
<keyword evidence="3 4" id="KW-0041">Annexin</keyword>
<accession>F2DYI8</accession>
<name>F2DYI8_HORVV</name>
<organism evidence="5">
    <name type="scientific">Hordeum vulgare subsp. vulgare</name>
    <name type="common">Domesticated barley</name>
    <dbReference type="NCBI Taxonomy" id="112509"/>
    <lineage>
        <taxon>Eukaryota</taxon>
        <taxon>Viridiplantae</taxon>
        <taxon>Streptophyta</taxon>
        <taxon>Embryophyta</taxon>
        <taxon>Tracheophyta</taxon>
        <taxon>Spermatophyta</taxon>
        <taxon>Magnoliopsida</taxon>
        <taxon>Liliopsida</taxon>
        <taxon>Poales</taxon>
        <taxon>Poaceae</taxon>
        <taxon>BOP clade</taxon>
        <taxon>Pooideae</taxon>
        <taxon>Triticodae</taxon>
        <taxon>Triticeae</taxon>
        <taxon>Hordeinae</taxon>
        <taxon>Hordeum</taxon>
    </lineage>
</organism>
<dbReference type="InterPro" id="IPR001464">
    <property type="entry name" value="Annexin"/>
</dbReference>
<evidence type="ECO:0000256" key="1">
    <source>
        <dbReference type="ARBA" id="ARBA00007831"/>
    </source>
</evidence>
<comment type="similarity">
    <text evidence="1 4">Belongs to the annexin family.</text>
</comment>
<dbReference type="SUPFAM" id="SSF47874">
    <property type="entry name" value="Annexin"/>
    <property type="match status" value="1"/>
</dbReference>
<keyword evidence="2 4" id="KW-0677">Repeat</keyword>
<dbReference type="InterPro" id="IPR037104">
    <property type="entry name" value="Annexin_sf"/>
</dbReference>
<dbReference type="PRINTS" id="PR00196">
    <property type="entry name" value="ANNEXIN"/>
</dbReference>
<dbReference type="Pfam" id="PF00191">
    <property type="entry name" value="Annexin"/>
    <property type="match status" value="2"/>
</dbReference>
<keyword evidence="4" id="KW-0111">Calcium/phospholipid-binding</keyword>
<dbReference type="Gene3D" id="1.10.220.10">
    <property type="entry name" value="Annexin"/>
    <property type="match status" value="2"/>
</dbReference>